<dbReference type="EMBL" id="JAEVFJ010000019">
    <property type="protein sequence ID" value="KAH8099481.1"/>
    <property type="molecule type" value="Genomic_DNA"/>
</dbReference>
<feature type="domain" description="Phospholipid/glycerol acyltransferase" evidence="3">
    <location>
        <begin position="65"/>
        <end position="125"/>
    </location>
</feature>
<protein>
    <recommendedName>
        <fullName evidence="3">Phospholipid/glycerol acyltransferase domain-containing protein</fullName>
    </recommendedName>
</protein>
<dbReference type="PANTHER" id="PTHR31605:SF0">
    <property type="entry name" value="GLYCEROL-3-PHOSPHATE O-ACYLTRANSFERASE 1"/>
    <property type="match status" value="1"/>
</dbReference>
<name>A0A8K0XNY5_9AGAR</name>
<dbReference type="OrthoDB" id="2427554at2759"/>
<dbReference type="PANTHER" id="PTHR31605">
    <property type="entry name" value="GLYCEROL-3-PHOSPHATE O-ACYLTRANSFERASE 1"/>
    <property type="match status" value="1"/>
</dbReference>
<feature type="transmembrane region" description="Helical" evidence="2">
    <location>
        <begin position="270"/>
        <end position="296"/>
    </location>
</feature>
<accession>A0A8K0XNY5</accession>
<evidence type="ECO:0000256" key="2">
    <source>
        <dbReference type="SAM" id="Phobius"/>
    </source>
</evidence>
<dbReference type="Pfam" id="PF01553">
    <property type="entry name" value="Acyltransferase"/>
    <property type="match status" value="1"/>
</dbReference>
<reference evidence="4" key="1">
    <citation type="journal article" date="2021" name="New Phytol.">
        <title>Evolutionary innovations through gain and loss of genes in the ectomycorrhizal Boletales.</title>
        <authorList>
            <person name="Wu G."/>
            <person name="Miyauchi S."/>
            <person name="Morin E."/>
            <person name="Kuo A."/>
            <person name="Drula E."/>
            <person name="Varga T."/>
            <person name="Kohler A."/>
            <person name="Feng B."/>
            <person name="Cao Y."/>
            <person name="Lipzen A."/>
            <person name="Daum C."/>
            <person name="Hundley H."/>
            <person name="Pangilinan J."/>
            <person name="Johnson J."/>
            <person name="Barry K."/>
            <person name="LaButti K."/>
            <person name="Ng V."/>
            <person name="Ahrendt S."/>
            <person name="Min B."/>
            <person name="Choi I.G."/>
            <person name="Park H."/>
            <person name="Plett J.M."/>
            <person name="Magnuson J."/>
            <person name="Spatafora J.W."/>
            <person name="Nagy L.G."/>
            <person name="Henrissat B."/>
            <person name="Grigoriev I.V."/>
            <person name="Yang Z.L."/>
            <person name="Xu J."/>
            <person name="Martin F.M."/>
        </authorList>
    </citation>
    <scope>NUCLEOTIDE SEQUENCE</scope>
    <source>
        <strain evidence="4">KKN 215</strain>
    </source>
</reference>
<comment type="caution">
    <text evidence="4">The sequence shown here is derived from an EMBL/GenBank/DDBJ whole genome shotgun (WGS) entry which is preliminary data.</text>
</comment>
<dbReference type="GO" id="GO:0004366">
    <property type="term" value="F:glycerol-3-phosphate O-acyltransferase activity"/>
    <property type="evidence" value="ECO:0007669"/>
    <property type="project" value="TreeGrafter"/>
</dbReference>
<evidence type="ECO:0000256" key="1">
    <source>
        <dbReference type="SAM" id="MobiDB-lite"/>
    </source>
</evidence>
<dbReference type="AlphaFoldDB" id="A0A8K0XNY5"/>
<feature type="compositionally biased region" description="Polar residues" evidence="1">
    <location>
        <begin position="565"/>
        <end position="577"/>
    </location>
</feature>
<sequence>MSILLPKSVSSLSAEVSEVISDTELRLKREFSGSKGESTWLVREKVELSGGNGLEYKRMPFINQEDMYHHVYDSLRAGGSIGIFPEGGSHDRTDLLPLKAGACIMALGTMANHPETKVKIVPVGLSYFHAHRFRSRAVVEFGQAMDIPLELLEKFKQGGAPKRESISTLLDMVYEGLKSVTVRAPDYETLVLIQAARRLYKTPGQHLTLGQTVEMNKRFLEGYTHYKDHPNVVRFREDVAKYNRLLRDLGIRDHQVPIAQKSYGQTFVLLVYRMVLLLVWTMLALPGVILNGPIFITASIISRRKAKEALAASTVKIAGRDVIATWKVLVALGLTPILYGFYAFLSFIAAYNEGVCLSRLVMTPVMTLAMLPCFAYAALKFGEAGSDVLKSLRPLVLTLIPGQQHHLNKLKKTRIRLANELADIVNEFGPQLYADFDTKCVSAPAASAPPSSGRPGLWRRKSAVGAVDAQGNLLSHPMTWLDERLFGWSRSAKQLSSTIVIKKQHGDGRGTPIDDHDTHTPVASDRGDPVSADEEDDDYDTGLSGRMGISRQSSYADLRKRRAESLSNTSVSSDGEL</sequence>
<feature type="region of interest" description="Disordered" evidence="1">
    <location>
        <begin position="503"/>
        <end position="577"/>
    </location>
</feature>
<dbReference type="GO" id="GO:0016287">
    <property type="term" value="F:glycerone-phosphate O-acyltransferase activity"/>
    <property type="evidence" value="ECO:0007669"/>
    <property type="project" value="TreeGrafter"/>
</dbReference>
<keyword evidence="2" id="KW-0812">Transmembrane</keyword>
<dbReference type="InterPro" id="IPR002123">
    <property type="entry name" value="Plipid/glycerol_acylTrfase"/>
</dbReference>
<proteinExistence type="predicted"/>
<keyword evidence="2" id="KW-1133">Transmembrane helix</keyword>
<keyword evidence="2" id="KW-0472">Membrane</keyword>
<gene>
    <name evidence="4" type="ORF">BXZ70DRAFT_227939</name>
</gene>
<feature type="transmembrane region" description="Helical" evidence="2">
    <location>
        <begin position="328"/>
        <end position="351"/>
    </location>
</feature>
<dbReference type="Proteomes" id="UP000813824">
    <property type="component" value="Unassembled WGS sequence"/>
</dbReference>
<keyword evidence="5" id="KW-1185">Reference proteome</keyword>
<organism evidence="4 5">
    <name type="scientific">Cristinia sonorae</name>
    <dbReference type="NCBI Taxonomy" id="1940300"/>
    <lineage>
        <taxon>Eukaryota</taxon>
        <taxon>Fungi</taxon>
        <taxon>Dikarya</taxon>
        <taxon>Basidiomycota</taxon>
        <taxon>Agaricomycotina</taxon>
        <taxon>Agaricomycetes</taxon>
        <taxon>Agaricomycetidae</taxon>
        <taxon>Agaricales</taxon>
        <taxon>Pleurotineae</taxon>
        <taxon>Stephanosporaceae</taxon>
        <taxon>Cristinia</taxon>
    </lineage>
</organism>
<evidence type="ECO:0000313" key="4">
    <source>
        <dbReference type="EMBL" id="KAH8099481.1"/>
    </source>
</evidence>
<feature type="compositionally biased region" description="Basic and acidic residues" evidence="1">
    <location>
        <begin position="504"/>
        <end position="519"/>
    </location>
</feature>
<evidence type="ECO:0000313" key="5">
    <source>
        <dbReference type="Proteomes" id="UP000813824"/>
    </source>
</evidence>
<evidence type="ECO:0000259" key="3">
    <source>
        <dbReference type="Pfam" id="PF01553"/>
    </source>
</evidence>
<dbReference type="GO" id="GO:0008654">
    <property type="term" value="P:phospholipid biosynthetic process"/>
    <property type="evidence" value="ECO:0007669"/>
    <property type="project" value="TreeGrafter"/>
</dbReference>
<dbReference type="InterPro" id="IPR052744">
    <property type="entry name" value="GPAT/DAPAT"/>
</dbReference>
<dbReference type="SUPFAM" id="SSF69593">
    <property type="entry name" value="Glycerol-3-phosphate (1)-acyltransferase"/>
    <property type="match status" value="1"/>
</dbReference>
<feature type="transmembrane region" description="Helical" evidence="2">
    <location>
        <begin position="357"/>
        <end position="379"/>
    </location>
</feature>
<feature type="compositionally biased region" description="Acidic residues" evidence="1">
    <location>
        <begin position="531"/>
        <end position="540"/>
    </location>
</feature>